<dbReference type="PROSITE" id="PS50828">
    <property type="entry name" value="SMR"/>
    <property type="match status" value="1"/>
</dbReference>
<dbReference type="PANTHER" id="PTHR35562:SF2">
    <property type="entry name" value="DNA ENDONUCLEASE SMRA-RELATED"/>
    <property type="match status" value="1"/>
</dbReference>
<sequence>MMAGKSTLPAAIDPDDLALFQQAVSGVQPIADTGRIAPAVNTNPLTPKSFLQDERQALQDSLSDYIGWDDGIETGEELAYIRTGLRRDTLRKLRRGHWVLQAELDLHGMISVEARQAVAAFLADCCKRGKRCVRIIHGKGLGSKNKEPVLRTKIKHWLMQKDEVLAFCQARAVDGGSGAVVVLLKSS</sequence>
<name>A0A809REX0_9PROT</name>
<dbReference type="Proteomes" id="UP000463939">
    <property type="component" value="Chromosome"/>
</dbReference>
<dbReference type="AlphaFoldDB" id="A0A809REX0"/>
<dbReference type="EMBL" id="AP021881">
    <property type="protein sequence ID" value="BBP00145.1"/>
    <property type="molecule type" value="Genomic_DNA"/>
</dbReference>
<dbReference type="PANTHER" id="PTHR35562">
    <property type="entry name" value="DNA ENDONUCLEASE SMRA-RELATED"/>
    <property type="match status" value="1"/>
</dbReference>
<dbReference type="InterPro" id="IPR002625">
    <property type="entry name" value="Smr_dom"/>
</dbReference>
<dbReference type="KEGG" id="sniv:SFSGTM_08530"/>
<gene>
    <name evidence="2" type="ORF">SFSGTM_08530</name>
</gene>
<accession>A0A809REX0</accession>
<dbReference type="InterPro" id="IPR036063">
    <property type="entry name" value="Smr_dom_sf"/>
</dbReference>
<protein>
    <recommendedName>
        <fullName evidence="1">Smr domain-containing protein</fullName>
    </recommendedName>
</protein>
<dbReference type="Gene3D" id="3.30.1370.110">
    <property type="match status" value="1"/>
</dbReference>
<dbReference type="SUPFAM" id="SSF160443">
    <property type="entry name" value="SMR domain-like"/>
    <property type="match status" value="1"/>
</dbReference>
<proteinExistence type="predicted"/>
<evidence type="ECO:0000259" key="1">
    <source>
        <dbReference type="PROSITE" id="PS50828"/>
    </source>
</evidence>
<dbReference type="Pfam" id="PF01713">
    <property type="entry name" value="Smr"/>
    <property type="match status" value="1"/>
</dbReference>
<evidence type="ECO:0000313" key="2">
    <source>
        <dbReference type="EMBL" id="BBP00145.1"/>
    </source>
</evidence>
<dbReference type="SMART" id="SM00463">
    <property type="entry name" value="SMR"/>
    <property type="match status" value="1"/>
</dbReference>
<dbReference type="RefSeq" id="WP_162084108.1">
    <property type="nucleotide sequence ID" value="NZ_AP021881.1"/>
</dbReference>
<organism evidence="2 3">
    <name type="scientific">Sulfuriferula nivalis</name>
    <dbReference type="NCBI Taxonomy" id="2675298"/>
    <lineage>
        <taxon>Bacteria</taxon>
        <taxon>Pseudomonadati</taxon>
        <taxon>Pseudomonadota</taxon>
        <taxon>Betaproteobacteria</taxon>
        <taxon>Nitrosomonadales</taxon>
        <taxon>Sulfuricellaceae</taxon>
        <taxon>Sulfuriferula</taxon>
    </lineage>
</organism>
<feature type="domain" description="Smr" evidence="1">
    <location>
        <begin position="104"/>
        <end position="185"/>
    </location>
</feature>
<reference evidence="3" key="1">
    <citation type="submission" date="2019-11" db="EMBL/GenBank/DDBJ databases">
        <title>Isolation and characterization of a novel species in the genus Sulfuriferula.</title>
        <authorList>
            <person name="Mochizuki J."/>
            <person name="Kojima H."/>
            <person name="Fukui M."/>
        </authorList>
    </citation>
    <scope>NUCLEOTIDE SEQUENCE [LARGE SCALE GENOMIC DNA]</scope>
    <source>
        <strain evidence="3">SGTM</strain>
    </source>
</reference>
<evidence type="ECO:0000313" key="3">
    <source>
        <dbReference type="Proteomes" id="UP000463939"/>
    </source>
</evidence>
<keyword evidence="3" id="KW-1185">Reference proteome</keyword>